<accession>A0A926VJD2</accession>
<feature type="transmembrane region" description="Helical" evidence="8">
    <location>
        <begin position="203"/>
        <end position="224"/>
    </location>
</feature>
<keyword evidence="7 8" id="KW-0472">Membrane</keyword>
<feature type="transmembrane region" description="Helical" evidence="8">
    <location>
        <begin position="176"/>
        <end position="197"/>
    </location>
</feature>
<evidence type="ECO:0000256" key="5">
    <source>
        <dbReference type="ARBA" id="ARBA00022984"/>
    </source>
</evidence>
<evidence type="ECO:0000256" key="7">
    <source>
        <dbReference type="ARBA" id="ARBA00023136"/>
    </source>
</evidence>
<evidence type="ECO:0000256" key="6">
    <source>
        <dbReference type="ARBA" id="ARBA00022989"/>
    </source>
</evidence>
<dbReference type="PANTHER" id="PTHR47019:SF1">
    <property type="entry name" value="LIPID II FLIPPASE MURJ"/>
    <property type="match status" value="1"/>
</dbReference>
<dbReference type="AlphaFoldDB" id="A0A926VJD2"/>
<evidence type="ECO:0000256" key="4">
    <source>
        <dbReference type="ARBA" id="ARBA00022960"/>
    </source>
</evidence>
<dbReference type="RefSeq" id="WP_190472315.1">
    <property type="nucleotide sequence ID" value="NZ_JACJPW010000100.1"/>
</dbReference>
<dbReference type="Proteomes" id="UP000641646">
    <property type="component" value="Unassembled WGS sequence"/>
</dbReference>
<dbReference type="Pfam" id="PF03023">
    <property type="entry name" value="MurJ"/>
    <property type="match status" value="1"/>
</dbReference>
<dbReference type="NCBIfam" id="TIGR01695">
    <property type="entry name" value="murJ_mviN"/>
    <property type="match status" value="1"/>
</dbReference>
<reference evidence="9" key="2">
    <citation type="submission" date="2020-08" db="EMBL/GenBank/DDBJ databases">
        <authorList>
            <person name="Chen M."/>
            <person name="Teng W."/>
            <person name="Zhao L."/>
            <person name="Hu C."/>
            <person name="Zhou Y."/>
            <person name="Han B."/>
            <person name="Song L."/>
            <person name="Shu W."/>
        </authorList>
    </citation>
    <scope>NUCLEOTIDE SEQUENCE</scope>
    <source>
        <strain evidence="9">FACHB-1375</strain>
    </source>
</reference>
<comment type="caution">
    <text evidence="9">The sequence shown here is derived from an EMBL/GenBank/DDBJ whole genome shotgun (WGS) entry which is preliminary data.</text>
</comment>
<feature type="transmembrane region" description="Helical" evidence="8">
    <location>
        <begin position="398"/>
        <end position="417"/>
    </location>
</feature>
<feature type="transmembrane region" description="Helical" evidence="8">
    <location>
        <begin position="149"/>
        <end position="169"/>
    </location>
</feature>
<evidence type="ECO:0000256" key="3">
    <source>
        <dbReference type="ARBA" id="ARBA00022692"/>
    </source>
</evidence>
<dbReference type="GO" id="GO:0009252">
    <property type="term" value="P:peptidoglycan biosynthetic process"/>
    <property type="evidence" value="ECO:0007669"/>
    <property type="project" value="UniProtKB-KW"/>
</dbReference>
<evidence type="ECO:0000256" key="8">
    <source>
        <dbReference type="SAM" id="Phobius"/>
    </source>
</evidence>
<keyword evidence="10" id="KW-1185">Reference proteome</keyword>
<reference evidence="9" key="1">
    <citation type="journal article" date="2015" name="ISME J.">
        <title>Draft Genome Sequence of Streptomyces incarnatus NRRL8089, which Produces the Nucleoside Antibiotic Sinefungin.</title>
        <authorList>
            <person name="Oshima K."/>
            <person name="Hattori M."/>
            <person name="Shimizu H."/>
            <person name="Fukuda K."/>
            <person name="Nemoto M."/>
            <person name="Inagaki K."/>
            <person name="Tamura T."/>
        </authorList>
    </citation>
    <scope>NUCLEOTIDE SEQUENCE</scope>
    <source>
        <strain evidence="9">FACHB-1375</strain>
    </source>
</reference>
<dbReference type="PANTHER" id="PTHR47019">
    <property type="entry name" value="LIPID II FLIPPASE MURJ"/>
    <property type="match status" value="1"/>
</dbReference>
<dbReference type="InterPro" id="IPR051050">
    <property type="entry name" value="Lipid_II_flippase_MurJ/MviN"/>
</dbReference>
<comment type="subcellular location">
    <subcellularLocation>
        <location evidence="1">Cell membrane</location>
        <topology evidence="1">Multi-pass membrane protein</topology>
    </subcellularLocation>
</comment>
<gene>
    <name evidence="9" type="primary">murJ</name>
    <name evidence="9" type="ORF">H6G03_28355</name>
</gene>
<organism evidence="9 10">
    <name type="scientific">Aerosakkonema funiforme FACHB-1375</name>
    <dbReference type="NCBI Taxonomy" id="2949571"/>
    <lineage>
        <taxon>Bacteria</taxon>
        <taxon>Bacillati</taxon>
        <taxon>Cyanobacteriota</taxon>
        <taxon>Cyanophyceae</taxon>
        <taxon>Oscillatoriophycideae</taxon>
        <taxon>Aerosakkonematales</taxon>
        <taxon>Aerosakkonemataceae</taxon>
        <taxon>Aerosakkonema</taxon>
    </lineage>
</organism>
<feature type="transmembrane region" description="Helical" evidence="8">
    <location>
        <begin position="104"/>
        <end position="129"/>
    </location>
</feature>
<dbReference type="GO" id="GO:0015648">
    <property type="term" value="F:lipid-linked peptidoglycan transporter activity"/>
    <property type="evidence" value="ECO:0007669"/>
    <property type="project" value="TreeGrafter"/>
</dbReference>
<dbReference type="EMBL" id="JACJPW010000100">
    <property type="protein sequence ID" value="MBD2184939.1"/>
    <property type="molecule type" value="Genomic_DNA"/>
</dbReference>
<dbReference type="PRINTS" id="PR01806">
    <property type="entry name" value="VIRFACTRMVIN"/>
</dbReference>
<feature type="transmembrane region" description="Helical" evidence="8">
    <location>
        <begin position="62"/>
        <end position="92"/>
    </location>
</feature>
<feature type="transmembrane region" description="Helical" evidence="8">
    <location>
        <begin position="423"/>
        <end position="443"/>
    </location>
</feature>
<dbReference type="InterPro" id="IPR004268">
    <property type="entry name" value="MurJ"/>
</dbReference>
<evidence type="ECO:0000256" key="2">
    <source>
        <dbReference type="ARBA" id="ARBA00022475"/>
    </source>
</evidence>
<dbReference type="GO" id="GO:0034204">
    <property type="term" value="P:lipid translocation"/>
    <property type="evidence" value="ECO:0007669"/>
    <property type="project" value="TreeGrafter"/>
</dbReference>
<evidence type="ECO:0000256" key="1">
    <source>
        <dbReference type="ARBA" id="ARBA00004651"/>
    </source>
</evidence>
<keyword evidence="5" id="KW-0573">Peptidoglycan synthesis</keyword>
<sequence length="462" mass="50696">MKNGLYQKSLTFWNKLSSGSTNRKILAATLIVGVGLGFAKLISTFKELVVAWNFGTSDSLDAFLMAFVLPSFITNVVAGSFNAALIPTYIQVREKEGKEAAQKLFSGAIVWSCGLLAITTLIMLASAPFLLPKIASGFHPEKLDLTYKLLWALAPSIIFSGILTVWAAVLNAGERFALAAVAETLTPAMTILFMLLFHSWDVFSLACGLVAGQLLEMIVIGMALHKQQISLIPKWYGFDENLRQVIGQYAPMIAGAFLMSSCSLVDQSMAAMLAPGSVAALLYGKRLVLLPITIASTALSTAVIPYFSKMIAHQDWKSVEHTLGHYLRLIFGVTVPMTVLFIAVSEPLIHLLFQRGSFHASDTSLVSAIQICYALQIPFYIANILVVRLVSAMKMNHLLMQVSALNLVVNIACNYLFMEWMGIKGIALSTSVVYMFCFSFMLINGEIHLRKQKKLSKEINQQ</sequence>
<keyword evidence="6 8" id="KW-1133">Transmembrane helix</keyword>
<dbReference type="GO" id="GO:0005886">
    <property type="term" value="C:plasma membrane"/>
    <property type="evidence" value="ECO:0007669"/>
    <property type="project" value="UniProtKB-SubCell"/>
</dbReference>
<feature type="transmembrane region" description="Helical" evidence="8">
    <location>
        <begin position="287"/>
        <end position="308"/>
    </location>
</feature>
<feature type="transmembrane region" description="Helical" evidence="8">
    <location>
        <begin position="25"/>
        <end position="42"/>
    </location>
</feature>
<keyword evidence="2" id="KW-1003">Cell membrane</keyword>
<dbReference type="CDD" id="cd13123">
    <property type="entry name" value="MATE_MurJ_like"/>
    <property type="match status" value="1"/>
</dbReference>
<name>A0A926VJD2_9CYAN</name>
<dbReference type="GO" id="GO:0008360">
    <property type="term" value="P:regulation of cell shape"/>
    <property type="evidence" value="ECO:0007669"/>
    <property type="project" value="UniProtKB-KW"/>
</dbReference>
<evidence type="ECO:0000313" key="9">
    <source>
        <dbReference type="EMBL" id="MBD2184939.1"/>
    </source>
</evidence>
<feature type="transmembrane region" description="Helical" evidence="8">
    <location>
        <begin position="245"/>
        <end position="267"/>
    </location>
</feature>
<proteinExistence type="predicted"/>
<keyword evidence="3 8" id="KW-0812">Transmembrane</keyword>
<evidence type="ECO:0000313" key="10">
    <source>
        <dbReference type="Proteomes" id="UP000641646"/>
    </source>
</evidence>
<feature type="transmembrane region" description="Helical" evidence="8">
    <location>
        <begin position="365"/>
        <end position="386"/>
    </location>
</feature>
<feature type="transmembrane region" description="Helical" evidence="8">
    <location>
        <begin position="329"/>
        <end position="353"/>
    </location>
</feature>
<keyword evidence="4" id="KW-0133">Cell shape</keyword>
<protein>
    <submittedName>
        <fullName evidence="9">Murein biosynthesis integral membrane protein MurJ</fullName>
    </submittedName>
</protein>